<dbReference type="Gene3D" id="2.60.40.10">
    <property type="entry name" value="Immunoglobulins"/>
    <property type="match status" value="1"/>
</dbReference>
<name>A0ABN9M212_9NEOB</name>
<dbReference type="InterPro" id="IPR013783">
    <property type="entry name" value="Ig-like_fold"/>
</dbReference>
<dbReference type="InterPro" id="IPR050504">
    <property type="entry name" value="IgSF_BTN/MOG"/>
</dbReference>
<evidence type="ECO:0000313" key="6">
    <source>
        <dbReference type="Proteomes" id="UP001176940"/>
    </source>
</evidence>
<dbReference type="EMBL" id="CAUEEQ010042736">
    <property type="protein sequence ID" value="CAJ0956878.1"/>
    <property type="molecule type" value="Genomic_DNA"/>
</dbReference>
<protein>
    <recommendedName>
        <fullName evidence="4">Ig-like domain-containing protein</fullName>
    </recommendedName>
</protein>
<dbReference type="SUPFAM" id="SSF48726">
    <property type="entry name" value="Immunoglobulin"/>
    <property type="match status" value="1"/>
</dbReference>
<evidence type="ECO:0000256" key="2">
    <source>
        <dbReference type="ARBA" id="ARBA00023136"/>
    </source>
</evidence>
<dbReference type="PANTHER" id="PTHR24100">
    <property type="entry name" value="BUTYROPHILIN"/>
    <property type="match status" value="1"/>
</dbReference>
<proteinExistence type="predicted"/>
<dbReference type="InterPro" id="IPR036179">
    <property type="entry name" value="Ig-like_dom_sf"/>
</dbReference>
<sequence length="208" mass="22675">MCGTNGRLLRWSLALQQFDFTIEHKMGKEHGNADGLSRQGEPTESQCAKVKLKPQHVREATTQGGICCSPDHKSVKKMKDLKNPLYILLISLVTSDGLTVTMKKPLISAVRGADVTIPCDISDFTLGRIITVTWSKSEGGHKSEVYSFIPGRAVAFRDGARMEEGNIQRGNAALHIPQAQFSDDGEYTCTVISPGKGEASCRCQVSHV</sequence>
<evidence type="ECO:0000313" key="5">
    <source>
        <dbReference type="EMBL" id="CAJ0956878.1"/>
    </source>
</evidence>
<dbReference type="Pfam" id="PF07686">
    <property type="entry name" value="V-set"/>
    <property type="match status" value="1"/>
</dbReference>
<keyword evidence="6" id="KW-1185">Reference proteome</keyword>
<keyword evidence="3" id="KW-0393">Immunoglobulin domain</keyword>
<dbReference type="InterPro" id="IPR003599">
    <property type="entry name" value="Ig_sub"/>
</dbReference>
<accession>A0ABN9M212</accession>
<evidence type="ECO:0000259" key="4">
    <source>
        <dbReference type="PROSITE" id="PS50835"/>
    </source>
</evidence>
<evidence type="ECO:0000256" key="3">
    <source>
        <dbReference type="ARBA" id="ARBA00023319"/>
    </source>
</evidence>
<organism evidence="5 6">
    <name type="scientific">Ranitomeya imitator</name>
    <name type="common">mimic poison frog</name>
    <dbReference type="NCBI Taxonomy" id="111125"/>
    <lineage>
        <taxon>Eukaryota</taxon>
        <taxon>Metazoa</taxon>
        <taxon>Chordata</taxon>
        <taxon>Craniata</taxon>
        <taxon>Vertebrata</taxon>
        <taxon>Euteleostomi</taxon>
        <taxon>Amphibia</taxon>
        <taxon>Batrachia</taxon>
        <taxon>Anura</taxon>
        <taxon>Neobatrachia</taxon>
        <taxon>Hyloidea</taxon>
        <taxon>Dendrobatidae</taxon>
        <taxon>Dendrobatinae</taxon>
        <taxon>Ranitomeya</taxon>
    </lineage>
</organism>
<dbReference type="InterPro" id="IPR007110">
    <property type="entry name" value="Ig-like_dom"/>
</dbReference>
<dbReference type="Proteomes" id="UP001176940">
    <property type="component" value="Unassembled WGS sequence"/>
</dbReference>
<dbReference type="SMART" id="SM00409">
    <property type="entry name" value="IG"/>
    <property type="match status" value="1"/>
</dbReference>
<feature type="domain" description="Ig-like" evidence="4">
    <location>
        <begin position="84"/>
        <end position="206"/>
    </location>
</feature>
<comment type="subcellular location">
    <subcellularLocation>
        <location evidence="1">Membrane</location>
    </subcellularLocation>
</comment>
<dbReference type="PROSITE" id="PS50835">
    <property type="entry name" value="IG_LIKE"/>
    <property type="match status" value="1"/>
</dbReference>
<comment type="caution">
    <text evidence="5">The sequence shown here is derived from an EMBL/GenBank/DDBJ whole genome shotgun (WGS) entry which is preliminary data.</text>
</comment>
<dbReference type="InterPro" id="IPR013106">
    <property type="entry name" value="Ig_V-set"/>
</dbReference>
<evidence type="ECO:0000256" key="1">
    <source>
        <dbReference type="ARBA" id="ARBA00004370"/>
    </source>
</evidence>
<reference evidence="5" key="1">
    <citation type="submission" date="2023-07" db="EMBL/GenBank/DDBJ databases">
        <authorList>
            <person name="Stuckert A."/>
        </authorList>
    </citation>
    <scope>NUCLEOTIDE SEQUENCE</scope>
</reference>
<gene>
    <name evidence="5" type="ORF">RIMI_LOCUS15714578</name>
</gene>
<keyword evidence="2" id="KW-0472">Membrane</keyword>